<dbReference type="GeneID" id="24918610"/>
<organism evidence="1">
    <name type="scientific">Blastocystis hominis</name>
    <dbReference type="NCBI Taxonomy" id="12968"/>
    <lineage>
        <taxon>Eukaryota</taxon>
        <taxon>Sar</taxon>
        <taxon>Stramenopiles</taxon>
        <taxon>Bigyra</taxon>
        <taxon>Opalozoa</taxon>
        <taxon>Opalinata</taxon>
        <taxon>Blastocystidae</taxon>
        <taxon>Blastocystis</taxon>
    </lineage>
</organism>
<dbReference type="InParanoid" id="D8LZA9"/>
<dbReference type="EMBL" id="FN668640">
    <property type="protein sequence ID" value="CBK21148.2"/>
    <property type="molecule type" value="Genomic_DNA"/>
</dbReference>
<proteinExistence type="predicted"/>
<reference evidence="1" key="1">
    <citation type="submission" date="2010-02" db="EMBL/GenBank/DDBJ databases">
        <title>Sequencing and annotation of the Blastocystis hominis genome.</title>
        <authorList>
            <person name="Wincker P."/>
        </authorList>
    </citation>
    <scope>NUCLEOTIDE SEQUENCE</scope>
    <source>
        <strain evidence="1">Singapore isolate B</strain>
    </source>
</reference>
<dbReference type="RefSeq" id="XP_012895196.1">
    <property type="nucleotide sequence ID" value="XM_013039742.1"/>
</dbReference>
<evidence type="ECO:0000313" key="2">
    <source>
        <dbReference type="Proteomes" id="UP000008312"/>
    </source>
</evidence>
<name>D8LZA9_BLAHO</name>
<sequence>MTVLFKPNQVKFSNMDTINMVTNSTFTRFNPVTTYLPCVEFANNLYRFFSTVVMNLALFSFNRFTYSNMNGACLKGVYVKPYERNQPK</sequence>
<gene>
    <name evidence="1" type="ORF">GSBLH_T00001344001</name>
</gene>
<evidence type="ECO:0000313" key="1">
    <source>
        <dbReference type="EMBL" id="CBK21148.2"/>
    </source>
</evidence>
<keyword evidence="2" id="KW-1185">Reference proteome</keyword>
<accession>D8LZA9</accession>
<dbReference type="Proteomes" id="UP000008312">
    <property type="component" value="Unassembled WGS sequence"/>
</dbReference>
<protein>
    <submittedName>
        <fullName evidence="1">Uncharacterized protein</fullName>
    </submittedName>
</protein>
<dbReference type="AlphaFoldDB" id="D8LZA9"/>